<dbReference type="EMBL" id="JAHWGI010000669">
    <property type="protein sequence ID" value="KAK3917042.1"/>
    <property type="molecule type" value="Genomic_DNA"/>
</dbReference>
<gene>
    <name evidence="2" type="ORF">KUF71_026054</name>
</gene>
<keyword evidence="3" id="KW-1185">Reference proteome</keyword>
<evidence type="ECO:0000313" key="2">
    <source>
        <dbReference type="EMBL" id="KAK3917042.1"/>
    </source>
</evidence>
<reference evidence="2" key="1">
    <citation type="submission" date="2021-07" db="EMBL/GenBank/DDBJ databases">
        <authorList>
            <person name="Catto M.A."/>
            <person name="Jacobson A."/>
            <person name="Kennedy G."/>
            <person name="Labadie P."/>
            <person name="Hunt B.G."/>
            <person name="Srinivasan R."/>
        </authorList>
    </citation>
    <scope>NUCLEOTIDE SEQUENCE</scope>
    <source>
        <strain evidence="2">PL_HMW_Pooled</strain>
        <tissue evidence="2">Head</tissue>
    </source>
</reference>
<protein>
    <submittedName>
        <fullName evidence="2">Ubiquitin-conjugating enzyme E2 K</fullName>
    </submittedName>
</protein>
<name>A0AAE1H8Z2_9NEOP</name>
<organism evidence="2 3">
    <name type="scientific">Frankliniella fusca</name>
    <dbReference type="NCBI Taxonomy" id="407009"/>
    <lineage>
        <taxon>Eukaryota</taxon>
        <taxon>Metazoa</taxon>
        <taxon>Ecdysozoa</taxon>
        <taxon>Arthropoda</taxon>
        <taxon>Hexapoda</taxon>
        <taxon>Insecta</taxon>
        <taxon>Pterygota</taxon>
        <taxon>Neoptera</taxon>
        <taxon>Paraneoptera</taxon>
        <taxon>Thysanoptera</taxon>
        <taxon>Terebrantia</taxon>
        <taxon>Thripoidea</taxon>
        <taxon>Thripidae</taxon>
        <taxon>Frankliniella</taxon>
    </lineage>
</organism>
<proteinExistence type="predicted"/>
<comment type="caution">
    <text evidence="2">The sequence shown here is derived from an EMBL/GenBank/DDBJ whole genome shotgun (WGS) entry which is preliminary data.</text>
</comment>
<reference evidence="2" key="2">
    <citation type="journal article" date="2023" name="BMC Genomics">
        <title>Pest status, molecular evolution, and epigenetic factors derived from the genome assembly of Frankliniella fusca, a thysanopteran phytovirus vector.</title>
        <authorList>
            <person name="Catto M.A."/>
            <person name="Labadie P.E."/>
            <person name="Jacobson A.L."/>
            <person name="Kennedy G.G."/>
            <person name="Srinivasan R."/>
            <person name="Hunt B.G."/>
        </authorList>
    </citation>
    <scope>NUCLEOTIDE SEQUENCE</scope>
    <source>
        <strain evidence="2">PL_HMW_Pooled</strain>
    </source>
</reference>
<evidence type="ECO:0000259" key="1">
    <source>
        <dbReference type="PROSITE" id="PS50127"/>
    </source>
</evidence>
<feature type="domain" description="UBC core" evidence="1">
    <location>
        <begin position="5"/>
        <end position="149"/>
    </location>
</feature>
<dbReference type="AlphaFoldDB" id="A0AAE1H8Z2"/>
<dbReference type="Proteomes" id="UP001219518">
    <property type="component" value="Unassembled WGS sequence"/>
</dbReference>
<dbReference type="PANTHER" id="PTHR24067">
    <property type="entry name" value="UBIQUITIN-CONJUGATING ENZYME E2"/>
    <property type="match status" value="1"/>
</dbReference>
<dbReference type="InterPro" id="IPR050113">
    <property type="entry name" value="Ub_conjugating_enzyme"/>
</dbReference>
<dbReference type="InterPro" id="IPR000608">
    <property type="entry name" value="UBC"/>
</dbReference>
<dbReference type="InterPro" id="IPR016135">
    <property type="entry name" value="UBQ-conjugating_enzyme/RWD"/>
</dbReference>
<evidence type="ECO:0000313" key="3">
    <source>
        <dbReference type="Proteomes" id="UP001219518"/>
    </source>
</evidence>
<dbReference type="SMART" id="SM00212">
    <property type="entry name" value="UBCc"/>
    <property type="match status" value="1"/>
</dbReference>
<sequence>MATDLRTRRIMNDLKDFNEGLNGIILTSAEDLSVLEVALAGPPDTPFETGTFNIEITIPRRFPFSSPTMTFTTKVWHPNISKRGRICMDVLDRNWNSGITLIECAEAARALLNDPNPDSPLNVDAANLLEENKNMYELNAKLWTRIYAGGSLSAVELEERLSVLIALGLNEEEAALKGAESRWNIQSIIEACNL</sequence>
<dbReference type="PROSITE" id="PS50127">
    <property type="entry name" value="UBC_2"/>
    <property type="match status" value="1"/>
</dbReference>
<dbReference type="Pfam" id="PF00179">
    <property type="entry name" value="UQ_con"/>
    <property type="match status" value="1"/>
</dbReference>
<dbReference type="SUPFAM" id="SSF54495">
    <property type="entry name" value="UBC-like"/>
    <property type="match status" value="1"/>
</dbReference>
<dbReference type="Gene3D" id="3.10.110.10">
    <property type="entry name" value="Ubiquitin Conjugating Enzyme"/>
    <property type="match status" value="1"/>
</dbReference>
<accession>A0AAE1H8Z2</accession>